<comment type="caution">
    <text evidence="2">The sequence shown here is derived from an EMBL/GenBank/DDBJ whole genome shotgun (WGS) entry which is preliminary data.</text>
</comment>
<feature type="transmembrane region" description="Helical" evidence="1">
    <location>
        <begin position="148"/>
        <end position="165"/>
    </location>
</feature>
<keyword evidence="1" id="KW-1133">Transmembrane helix</keyword>
<evidence type="ECO:0000313" key="2">
    <source>
        <dbReference type="EMBL" id="KJZ07397.1"/>
    </source>
</evidence>
<feature type="transmembrane region" description="Helical" evidence="1">
    <location>
        <begin position="185"/>
        <end position="209"/>
    </location>
</feature>
<keyword evidence="1" id="KW-0472">Membrane</keyword>
<feature type="transmembrane region" description="Helical" evidence="1">
    <location>
        <begin position="349"/>
        <end position="371"/>
    </location>
</feature>
<protein>
    <submittedName>
        <fullName evidence="2">Membrane protein</fullName>
    </submittedName>
</protein>
<feature type="transmembrane region" description="Helical" evidence="1">
    <location>
        <begin position="279"/>
        <end position="300"/>
    </location>
</feature>
<keyword evidence="3" id="KW-1185">Reference proteome</keyword>
<organism evidence="2 3">
    <name type="scientific">Pseudoalteromonas rubra</name>
    <dbReference type="NCBI Taxonomy" id="43658"/>
    <lineage>
        <taxon>Bacteria</taxon>
        <taxon>Pseudomonadati</taxon>
        <taxon>Pseudomonadota</taxon>
        <taxon>Gammaproteobacteria</taxon>
        <taxon>Alteromonadales</taxon>
        <taxon>Pseudoalteromonadaceae</taxon>
        <taxon>Pseudoalteromonas</taxon>
    </lineage>
</organism>
<proteinExistence type="predicted"/>
<feature type="transmembrane region" description="Helical" evidence="1">
    <location>
        <begin position="230"/>
        <end position="251"/>
    </location>
</feature>
<feature type="transmembrane region" description="Helical" evidence="1">
    <location>
        <begin position="41"/>
        <end position="61"/>
    </location>
</feature>
<dbReference type="AlphaFoldDB" id="A0A0F4QL52"/>
<dbReference type="PATRIC" id="fig|43658.5.peg.3351"/>
<reference evidence="2 3" key="1">
    <citation type="journal article" date="2015" name="BMC Genomics">
        <title>Genome mining reveals unlocked bioactive potential of marine Gram-negative bacteria.</title>
        <authorList>
            <person name="Machado H."/>
            <person name="Sonnenschein E.C."/>
            <person name="Melchiorsen J."/>
            <person name="Gram L."/>
        </authorList>
    </citation>
    <scope>NUCLEOTIDE SEQUENCE [LARGE SCALE GENOMIC DNA]</scope>
    <source>
        <strain evidence="2 3">S2471</strain>
    </source>
</reference>
<sequence length="408" mass="44856">MLESLSSKLRNLGPGILMATAAVGGSHLVAATQAGALFGWQLLWLVVAVNLLKYPFFRFGVEYTLHTGNSLVTGYYNKNRALFYLFVALNVIAAVVNTAGVLLLTAALLQYALPWSLSLTTLCYALLFVCLGILLFGHYKLLDKASKGIMAILCVTTLAALLVAVSQGQAHPSPQPAPSPYSLALLGFMVALMGWMPAPIEISAINSLWLKAKTRTQSLSKAQGLFDFNLGYFLTLFLAVVFFSLGVLLQYGQSQKIELAGVAFSKQLIDMYTLTLGEWARWLIATIAFLCMFGTTITVLDGYARTLDDAVKLIKPHQKKASLSIFITVQAIFGMVLVLFFKANLKDMLMFAMTLAFLTTPFFAWLNFSLMSKAQFAQQSKPVQLLTWAGLSYLIAFAVLFVVWRWVL</sequence>
<feature type="transmembrane region" description="Helical" evidence="1">
    <location>
        <begin position="82"/>
        <end position="109"/>
    </location>
</feature>
<dbReference type="EMBL" id="JXYA01000038">
    <property type="protein sequence ID" value="KJZ07397.1"/>
    <property type="molecule type" value="Genomic_DNA"/>
</dbReference>
<evidence type="ECO:0000313" key="3">
    <source>
        <dbReference type="Proteomes" id="UP000033452"/>
    </source>
</evidence>
<feature type="transmembrane region" description="Helical" evidence="1">
    <location>
        <begin position="115"/>
        <end position="136"/>
    </location>
</feature>
<dbReference type="Proteomes" id="UP000033452">
    <property type="component" value="Unassembled WGS sequence"/>
</dbReference>
<name>A0A0F4QL52_9GAMM</name>
<evidence type="ECO:0000256" key="1">
    <source>
        <dbReference type="SAM" id="Phobius"/>
    </source>
</evidence>
<keyword evidence="1" id="KW-0812">Transmembrane</keyword>
<dbReference type="Gene3D" id="1.20.1740.10">
    <property type="entry name" value="Amino acid/polyamine transporter I"/>
    <property type="match status" value="1"/>
</dbReference>
<feature type="transmembrane region" description="Helical" evidence="1">
    <location>
        <begin position="383"/>
        <end position="407"/>
    </location>
</feature>
<feature type="transmembrane region" description="Helical" evidence="1">
    <location>
        <begin position="321"/>
        <end position="343"/>
    </location>
</feature>
<accession>A0A0F4QL52</accession>
<gene>
    <name evidence="2" type="ORF">TW77_15860</name>
</gene>